<dbReference type="Gene3D" id="2.60.120.1440">
    <property type="match status" value="1"/>
</dbReference>
<protein>
    <recommendedName>
        <fullName evidence="5">Fec operon regulator FecR</fullName>
    </recommendedName>
</protein>
<name>A0AAN1RZT5_9BORD</name>
<dbReference type="PIRSF" id="PIRSF018266">
    <property type="entry name" value="FecR"/>
    <property type="match status" value="1"/>
</dbReference>
<dbReference type="GO" id="GO:0016989">
    <property type="term" value="F:sigma factor antagonist activity"/>
    <property type="evidence" value="ECO:0007669"/>
    <property type="project" value="TreeGrafter"/>
</dbReference>
<dbReference type="InterPro" id="IPR012373">
    <property type="entry name" value="Ferrdict_sens_TM"/>
</dbReference>
<dbReference type="RefSeq" id="WP_048940055.1">
    <property type="nucleotide sequence ID" value="NZ_CP012077.1"/>
</dbReference>
<dbReference type="PANTHER" id="PTHR30273:SF2">
    <property type="entry name" value="PROTEIN FECR"/>
    <property type="match status" value="1"/>
</dbReference>
<evidence type="ECO:0000313" key="4">
    <source>
        <dbReference type="Proteomes" id="UP000282741"/>
    </source>
</evidence>
<reference evidence="4" key="1">
    <citation type="submission" date="2017-10" db="EMBL/GenBank/DDBJ databases">
        <title>Whole genome sequencing of various Bordetella species.</title>
        <authorList>
            <person name="Weigand M.R."/>
            <person name="Loparev V."/>
            <person name="Peng Y."/>
            <person name="Bowden K.E."/>
            <person name="Tondella M.L."/>
            <person name="Williams M.M."/>
        </authorList>
    </citation>
    <scope>NUCLEOTIDE SEQUENCE [LARGE SCALE GENOMIC DNA]</scope>
    <source>
        <strain evidence="4">H720</strain>
    </source>
</reference>
<dbReference type="Pfam" id="PF16220">
    <property type="entry name" value="DUF4880"/>
    <property type="match status" value="1"/>
</dbReference>
<dbReference type="PANTHER" id="PTHR30273">
    <property type="entry name" value="PERIPLASMIC SIGNAL SENSOR AND SIGMA FACTOR ACTIVATOR FECR-RELATED"/>
    <property type="match status" value="1"/>
</dbReference>
<evidence type="ECO:0008006" key="5">
    <source>
        <dbReference type="Google" id="ProtNLM"/>
    </source>
</evidence>
<dbReference type="AlphaFoldDB" id="A0AAN1RZT5"/>
<evidence type="ECO:0000259" key="2">
    <source>
        <dbReference type="Pfam" id="PF16220"/>
    </source>
</evidence>
<dbReference type="Pfam" id="PF04773">
    <property type="entry name" value="FecR"/>
    <property type="match status" value="1"/>
</dbReference>
<accession>A0AAN1RZT5</accession>
<evidence type="ECO:0000313" key="3">
    <source>
        <dbReference type="EMBL" id="AZW19038.1"/>
    </source>
</evidence>
<dbReference type="EMBL" id="CP024172">
    <property type="protein sequence ID" value="AZW19038.1"/>
    <property type="molecule type" value="Genomic_DNA"/>
</dbReference>
<dbReference type="Proteomes" id="UP000282741">
    <property type="component" value="Chromosome"/>
</dbReference>
<dbReference type="InterPro" id="IPR032623">
    <property type="entry name" value="FecR_N"/>
</dbReference>
<gene>
    <name evidence="3" type="ORF">CS347_20885</name>
</gene>
<feature type="domain" description="FecR protein" evidence="1">
    <location>
        <begin position="115"/>
        <end position="207"/>
    </location>
</feature>
<feature type="domain" description="FecR N-terminal" evidence="2">
    <location>
        <begin position="19"/>
        <end position="59"/>
    </location>
</feature>
<sequence>MAERTDDGRPLAPAIVRGAAAWSARLWSGEATEDERRDCERWRRRHPDHELAWQRIARLAARLQALPAELAAPALRRCGHRLSRRALLTLALGVTAASPWWLPAAGPAWRLARADLRTGTGEMRRVSLPDGGELYLDSGSAVDLDYGAQARRIVLLDGRILVRTAAGDSRPFLVSTRDGEAIAHGTRYTVALAGGYTDVQVLQGAVELRPATGRPYRLLQAGQAGRYDARGLRAGGPARAREPGWPGGILSAEAMPLADFLDELSRYRPGVLRWDEALDGLRVSGVFSLRDTDAALRALADALPLRVARYTRWWTVVGPR</sequence>
<proteinExistence type="predicted"/>
<organism evidence="3 4">
    <name type="scientific">Bordetella hinzii</name>
    <dbReference type="NCBI Taxonomy" id="103855"/>
    <lineage>
        <taxon>Bacteria</taxon>
        <taxon>Pseudomonadati</taxon>
        <taxon>Pseudomonadota</taxon>
        <taxon>Betaproteobacteria</taxon>
        <taxon>Burkholderiales</taxon>
        <taxon>Alcaligenaceae</taxon>
        <taxon>Bordetella</taxon>
    </lineage>
</organism>
<dbReference type="InterPro" id="IPR006860">
    <property type="entry name" value="FecR"/>
</dbReference>
<evidence type="ECO:0000259" key="1">
    <source>
        <dbReference type="Pfam" id="PF04773"/>
    </source>
</evidence>